<evidence type="ECO:0000256" key="1">
    <source>
        <dbReference type="SAM" id="MobiDB-lite"/>
    </source>
</evidence>
<name>A0ABD0U9Z0_DENTH</name>
<evidence type="ECO:0000313" key="3">
    <source>
        <dbReference type="EMBL" id="KAL0907226.1"/>
    </source>
</evidence>
<dbReference type="PANTHER" id="PTHR35699">
    <property type="entry name" value="F2J10.10 PROTEIN"/>
    <property type="match status" value="1"/>
</dbReference>
<sequence>MACLQIARSGFTPAIQIRPNLSVRRRAVSPSPSRFTVVLSRETVILMEPPESLFMKELKRRGVTPSSLLEDTERAFYRQGQEDVAAEEENGGRRGRSKRNGVASAEYKKRASGQRELSMSLNSEGIEGLIPRAKLLLTIGGTFFWGFWPLILITVSAFAALYFYFGPTFVHDASKISASPPPYIEPYELLKDERISEVAPNVK</sequence>
<proteinExistence type="predicted"/>
<gene>
    <name evidence="3" type="ORF">M5K25_025781</name>
</gene>
<organism evidence="3 4">
    <name type="scientific">Dendrobium thyrsiflorum</name>
    <name type="common">Pinecone-like raceme dendrobium</name>
    <name type="synonym">Orchid</name>
    <dbReference type="NCBI Taxonomy" id="117978"/>
    <lineage>
        <taxon>Eukaryota</taxon>
        <taxon>Viridiplantae</taxon>
        <taxon>Streptophyta</taxon>
        <taxon>Embryophyta</taxon>
        <taxon>Tracheophyta</taxon>
        <taxon>Spermatophyta</taxon>
        <taxon>Magnoliopsida</taxon>
        <taxon>Liliopsida</taxon>
        <taxon>Asparagales</taxon>
        <taxon>Orchidaceae</taxon>
        <taxon>Epidendroideae</taxon>
        <taxon>Malaxideae</taxon>
        <taxon>Dendrobiinae</taxon>
        <taxon>Dendrobium</taxon>
    </lineage>
</organism>
<comment type="caution">
    <text evidence="3">The sequence shown here is derived from an EMBL/GenBank/DDBJ whole genome shotgun (WGS) entry which is preliminary data.</text>
</comment>
<protein>
    <submittedName>
        <fullName evidence="3">Uncharacterized protein</fullName>
    </submittedName>
</protein>
<evidence type="ECO:0000313" key="4">
    <source>
        <dbReference type="Proteomes" id="UP001552299"/>
    </source>
</evidence>
<accession>A0ABD0U9Z0</accession>
<reference evidence="3 4" key="1">
    <citation type="journal article" date="2024" name="Plant Biotechnol. J.">
        <title>Dendrobium thyrsiflorum genome and its molecular insights into genes involved in important horticultural traits.</title>
        <authorList>
            <person name="Chen B."/>
            <person name="Wang J.Y."/>
            <person name="Zheng P.J."/>
            <person name="Li K.L."/>
            <person name="Liang Y.M."/>
            <person name="Chen X.F."/>
            <person name="Zhang C."/>
            <person name="Zhao X."/>
            <person name="He X."/>
            <person name="Zhang G.Q."/>
            <person name="Liu Z.J."/>
            <person name="Xu Q."/>
        </authorList>
    </citation>
    <scope>NUCLEOTIDE SEQUENCE [LARGE SCALE GENOMIC DNA]</scope>
    <source>
        <strain evidence="3">GZMU011</strain>
    </source>
</reference>
<keyword evidence="2" id="KW-1133">Transmembrane helix</keyword>
<keyword evidence="2" id="KW-0812">Transmembrane</keyword>
<evidence type="ECO:0000256" key="2">
    <source>
        <dbReference type="SAM" id="Phobius"/>
    </source>
</evidence>
<keyword evidence="2" id="KW-0472">Membrane</keyword>
<dbReference type="PANTHER" id="PTHR35699:SF1">
    <property type="entry name" value="F2J10.10 PROTEIN"/>
    <property type="match status" value="1"/>
</dbReference>
<feature type="transmembrane region" description="Helical" evidence="2">
    <location>
        <begin position="142"/>
        <end position="165"/>
    </location>
</feature>
<keyword evidence="4" id="KW-1185">Reference proteome</keyword>
<dbReference type="Proteomes" id="UP001552299">
    <property type="component" value="Unassembled WGS sequence"/>
</dbReference>
<dbReference type="EMBL" id="JANQDX010000018">
    <property type="protein sequence ID" value="KAL0907226.1"/>
    <property type="molecule type" value="Genomic_DNA"/>
</dbReference>
<dbReference type="AlphaFoldDB" id="A0ABD0U9Z0"/>
<feature type="region of interest" description="Disordered" evidence="1">
    <location>
        <begin position="84"/>
        <end position="105"/>
    </location>
</feature>